<feature type="transmembrane region" description="Helical" evidence="1">
    <location>
        <begin position="62"/>
        <end position="88"/>
    </location>
</feature>
<feature type="transmembrane region" description="Helical" evidence="1">
    <location>
        <begin position="109"/>
        <end position="131"/>
    </location>
</feature>
<keyword evidence="1" id="KW-0472">Membrane</keyword>
<evidence type="ECO:0000313" key="2">
    <source>
        <dbReference type="EMBL" id="TCM85708.1"/>
    </source>
</evidence>
<keyword evidence="1" id="KW-0812">Transmembrane</keyword>
<proteinExistence type="predicted"/>
<dbReference type="Proteomes" id="UP000295277">
    <property type="component" value="Unassembled WGS sequence"/>
</dbReference>
<dbReference type="EMBL" id="SLVM01000006">
    <property type="protein sequence ID" value="TCM85708.1"/>
    <property type="molecule type" value="Genomic_DNA"/>
</dbReference>
<keyword evidence="3" id="KW-1185">Reference proteome</keyword>
<dbReference type="OrthoDB" id="7629477at2"/>
<sequence length="179" mass="19966">MVDPLTLDRWVYRLVFGAVAGVVVFVQLLPLEARAEILPGPEWMLCLTFAWLQRRPDYLPPWLIACVFLMLDLLLMRPPGLLTALALIGAEFLRARQQVSVETPFGPEWLLTGGTIGGVFLVYGMVLALFGVPEMQFGLLAVQAVLTVLAYPLVALATRYLFMVRRVTPGDLDPRGLRR</sequence>
<accession>A0A4R1YX03</accession>
<dbReference type="AlphaFoldDB" id="A0A4R1YX03"/>
<name>A0A4R1YX03_9RHOB</name>
<keyword evidence="1" id="KW-1133">Transmembrane helix</keyword>
<feature type="transmembrane region" description="Helical" evidence="1">
    <location>
        <begin position="12"/>
        <end position="31"/>
    </location>
</feature>
<protein>
    <submittedName>
        <fullName evidence="2">Rod shape-determining protein MreD</fullName>
    </submittedName>
</protein>
<reference evidence="2 3" key="1">
    <citation type="submission" date="2019-03" db="EMBL/GenBank/DDBJ databases">
        <title>Genomic Encyclopedia of Type Strains, Phase IV (KMG-IV): sequencing the most valuable type-strain genomes for metagenomic binning, comparative biology and taxonomic classification.</title>
        <authorList>
            <person name="Goeker M."/>
        </authorList>
    </citation>
    <scope>NUCLEOTIDE SEQUENCE [LARGE SCALE GENOMIC DNA]</scope>
    <source>
        <strain evidence="2 3">DSM 21153</strain>
    </source>
</reference>
<evidence type="ECO:0000256" key="1">
    <source>
        <dbReference type="SAM" id="Phobius"/>
    </source>
</evidence>
<dbReference type="RefSeq" id="WP_132693991.1">
    <property type="nucleotide sequence ID" value="NZ_SLVM01000006.1"/>
</dbReference>
<comment type="caution">
    <text evidence="2">The sequence shown here is derived from an EMBL/GenBank/DDBJ whole genome shotgun (WGS) entry which is preliminary data.</text>
</comment>
<gene>
    <name evidence="2" type="ORF">EV216_1068</name>
</gene>
<organism evidence="2 3">
    <name type="scientific">Rhodovulum steppense</name>
    <dbReference type="NCBI Taxonomy" id="540251"/>
    <lineage>
        <taxon>Bacteria</taxon>
        <taxon>Pseudomonadati</taxon>
        <taxon>Pseudomonadota</taxon>
        <taxon>Alphaproteobacteria</taxon>
        <taxon>Rhodobacterales</taxon>
        <taxon>Paracoccaceae</taxon>
        <taxon>Rhodovulum</taxon>
    </lineage>
</organism>
<feature type="transmembrane region" description="Helical" evidence="1">
    <location>
        <begin position="137"/>
        <end position="157"/>
    </location>
</feature>
<evidence type="ECO:0000313" key="3">
    <source>
        <dbReference type="Proteomes" id="UP000295277"/>
    </source>
</evidence>